<keyword evidence="2" id="KW-0472">Membrane</keyword>
<evidence type="ECO:0000256" key="2">
    <source>
        <dbReference type="SAM" id="Phobius"/>
    </source>
</evidence>
<dbReference type="EMBL" id="SOFE01000012">
    <property type="protein sequence ID" value="TFB85641.1"/>
    <property type="molecule type" value="Genomic_DNA"/>
</dbReference>
<dbReference type="AlphaFoldDB" id="A0A4R8VR50"/>
<name>A0A4R8VR50_9MICO</name>
<evidence type="ECO:0000313" key="4">
    <source>
        <dbReference type="Proteomes" id="UP000297963"/>
    </source>
</evidence>
<keyword evidence="2" id="KW-1133">Transmembrane helix</keyword>
<feature type="transmembrane region" description="Helical" evidence="2">
    <location>
        <begin position="184"/>
        <end position="204"/>
    </location>
</feature>
<sequence length="211" mass="21734">MASSVADQPIGQLLRAGVRRIYGIVGDSPNPIVDAVRRTNGSANSSSDPTDDLAEHAEHAEHARMESGAVGGATTNGATMTESQLITFWGKARAHIIVSQAAPTFLLTAVVGFLALGLATADPAVRIAAAGILLASGIFGALAQISAANEGLAVIADLRALEAPSALTRCIIAMAPWVNVVRYVTPAIFVIVYVAILASLFFSAPAMPFGR</sequence>
<feature type="region of interest" description="Disordered" evidence="1">
    <location>
        <begin position="35"/>
        <end position="58"/>
    </location>
</feature>
<organism evidence="3 4">
    <name type="scientific">Cryobacterium levicorallinum</name>
    <dbReference type="NCBI Taxonomy" id="995038"/>
    <lineage>
        <taxon>Bacteria</taxon>
        <taxon>Bacillati</taxon>
        <taxon>Actinomycetota</taxon>
        <taxon>Actinomycetes</taxon>
        <taxon>Micrococcales</taxon>
        <taxon>Microbacteriaceae</taxon>
        <taxon>Cryobacterium</taxon>
    </lineage>
</organism>
<dbReference type="Proteomes" id="UP000297963">
    <property type="component" value="Unassembled WGS sequence"/>
</dbReference>
<proteinExistence type="predicted"/>
<feature type="compositionally biased region" description="Polar residues" evidence="1">
    <location>
        <begin position="39"/>
        <end position="48"/>
    </location>
</feature>
<comment type="caution">
    <text evidence="3">The sequence shown here is derived from an EMBL/GenBank/DDBJ whole genome shotgun (WGS) entry which is preliminary data.</text>
</comment>
<gene>
    <name evidence="3" type="ORF">E3O11_06625</name>
</gene>
<keyword evidence="2" id="KW-0812">Transmembrane</keyword>
<evidence type="ECO:0000256" key="1">
    <source>
        <dbReference type="SAM" id="MobiDB-lite"/>
    </source>
</evidence>
<protein>
    <submittedName>
        <fullName evidence="3">Uncharacterized protein</fullName>
    </submittedName>
</protein>
<accession>A0A4R8VR50</accession>
<feature type="transmembrane region" description="Helical" evidence="2">
    <location>
        <begin position="127"/>
        <end position="148"/>
    </location>
</feature>
<evidence type="ECO:0000313" key="3">
    <source>
        <dbReference type="EMBL" id="TFB85641.1"/>
    </source>
</evidence>
<feature type="transmembrane region" description="Helical" evidence="2">
    <location>
        <begin position="101"/>
        <end position="121"/>
    </location>
</feature>
<reference evidence="3 4" key="1">
    <citation type="submission" date="2019-03" db="EMBL/GenBank/DDBJ databases">
        <title>Genomics of glacier-inhabiting Cryobacterium strains.</title>
        <authorList>
            <person name="Liu Q."/>
            <person name="Xin Y.-H."/>
        </authorList>
    </citation>
    <scope>NUCLEOTIDE SEQUENCE [LARGE SCALE GENOMIC DNA]</scope>
    <source>
        <strain evidence="3 4">Hh34</strain>
    </source>
</reference>